<sequence length="658" mass="72186">MRVAHCILILLSVTRQLTSAKYSSHLNEEVSNSGQSQTTRTLFQDEEKKGFLSIPQDDPDPASRARRLSYRAPFWEFVPYASIDPDLANLTMAAPGGTLGEASLDSQSAAIGGQLMVSRAVGMNVLEGPIIATCLAISASGECLNTLDSYLPLYDSLAPQYQPAAYKFYDSDYAFARERITSSPAFITRVNSVGDIPFTQADVTGYDTITGGVPLSSLVAQGRLFTVDYYPLYQAGVLEASPNAFLEAPTAFFFVNGPIPKRRKWGKARKNDPALMPLAIKYNVQQTYVVSPQDPHPDWFLAKAVFNCLDRDVNAIYHFVLHTVIANVAIAAQKTLASEHPLYPPIQHAANLNFGIIASGVLLLLAPSGVFDTYLSLSGASIQSLLFPYLMERFDWQSTNIKDNLQARGVMDIPGFLYRDDGEITYDALRTYTRKYLAGSYRKRGSVQGDPELQNFLGALTNSSDTIAFLNGFPTGAEVRNLKDVSELLAQILWISGVEHHALNSFRILNFDLVYPSHPGKILSPLPASTGTLTDDQVQQNFISGSGLSGSSLSTAQAASTANFVPDFTTMDIGNPLAFFLGTQATAFAFYPLLQKPNRLTNIYLSDTEDKPTAKAALALRQRLRVISKRIVEREAATTGTFKYLLLDPTNLPFYLYI</sequence>
<keyword evidence="3" id="KW-0560">Oxidoreductase</keyword>
<accession>A0A4D9D4F4</accession>
<dbReference type="InterPro" id="IPR013819">
    <property type="entry name" value="LipOase_C"/>
</dbReference>
<dbReference type="Pfam" id="PF00305">
    <property type="entry name" value="Lipoxygenase"/>
    <property type="match status" value="1"/>
</dbReference>
<dbReference type="PANTHER" id="PTHR11771">
    <property type="entry name" value="LIPOXYGENASE"/>
    <property type="match status" value="1"/>
</dbReference>
<evidence type="ECO:0000313" key="6">
    <source>
        <dbReference type="EMBL" id="TFJ83508.1"/>
    </source>
</evidence>
<evidence type="ECO:0000256" key="1">
    <source>
        <dbReference type="ARBA" id="ARBA00022723"/>
    </source>
</evidence>
<dbReference type="Proteomes" id="UP000355283">
    <property type="component" value="Unassembled WGS sequence"/>
</dbReference>
<dbReference type="AlphaFoldDB" id="A0A4D9D4F4"/>
<keyword evidence="4" id="KW-0732">Signal</keyword>
<feature type="signal peptide" evidence="4">
    <location>
        <begin position="1"/>
        <end position="20"/>
    </location>
</feature>
<evidence type="ECO:0000256" key="3">
    <source>
        <dbReference type="ARBA" id="ARBA00023002"/>
    </source>
</evidence>
<dbReference type="Gene3D" id="1.20.245.10">
    <property type="entry name" value="Lipoxygenase-1, Domain 5"/>
    <property type="match status" value="1"/>
</dbReference>
<dbReference type="GO" id="GO:0046872">
    <property type="term" value="F:metal ion binding"/>
    <property type="evidence" value="ECO:0007669"/>
    <property type="project" value="UniProtKB-KW"/>
</dbReference>
<dbReference type="PROSITE" id="PS51393">
    <property type="entry name" value="LIPOXYGENASE_3"/>
    <property type="match status" value="1"/>
</dbReference>
<dbReference type="OrthoDB" id="407298at2759"/>
<feature type="chain" id="PRO_5020032613" description="Lipoxygenase domain-containing protein" evidence="4">
    <location>
        <begin position="21"/>
        <end position="658"/>
    </location>
</feature>
<dbReference type="SUPFAM" id="SSF48484">
    <property type="entry name" value="Lipoxigenase"/>
    <property type="match status" value="1"/>
</dbReference>
<evidence type="ECO:0000259" key="5">
    <source>
        <dbReference type="PROSITE" id="PS51393"/>
    </source>
</evidence>
<gene>
    <name evidence="6" type="ORF">NSK_005190</name>
</gene>
<dbReference type="InterPro" id="IPR036226">
    <property type="entry name" value="LipOase_C_sf"/>
</dbReference>
<keyword evidence="1" id="KW-0479">Metal-binding</keyword>
<keyword evidence="7" id="KW-1185">Reference proteome</keyword>
<dbReference type="InterPro" id="IPR000907">
    <property type="entry name" value="LipOase"/>
</dbReference>
<organism evidence="6 7">
    <name type="scientific">Nannochloropsis salina CCMP1776</name>
    <dbReference type="NCBI Taxonomy" id="1027361"/>
    <lineage>
        <taxon>Eukaryota</taxon>
        <taxon>Sar</taxon>
        <taxon>Stramenopiles</taxon>
        <taxon>Ochrophyta</taxon>
        <taxon>Eustigmatophyceae</taxon>
        <taxon>Eustigmatales</taxon>
        <taxon>Monodopsidaceae</taxon>
        <taxon>Microchloropsis</taxon>
        <taxon>Microchloropsis salina</taxon>
    </lineage>
</organism>
<reference evidence="6 7" key="1">
    <citation type="submission" date="2019-01" db="EMBL/GenBank/DDBJ databases">
        <title>Nuclear Genome Assembly of the Microalgal Biofuel strain Nannochloropsis salina CCMP1776.</title>
        <authorList>
            <person name="Hovde B."/>
        </authorList>
    </citation>
    <scope>NUCLEOTIDE SEQUENCE [LARGE SCALE GENOMIC DNA]</scope>
    <source>
        <strain evidence="6 7">CCMP1776</strain>
    </source>
</reference>
<evidence type="ECO:0000256" key="4">
    <source>
        <dbReference type="SAM" id="SignalP"/>
    </source>
</evidence>
<protein>
    <recommendedName>
        <fullName evidence="5">Lipoxygenase domain-containing protein</fullName>
    </recommendedName>
</protein>
<keyword evidence="2" id="KW-0223">Dioxygenase</keyword>
<name>A0A4D9D4F4_9STRA</name>
<evidence type="ECO:0000256" key="2">
    <source>
        <dbReference type="ARBA" id="ARBA00022964"/>
    </source>
</evidence>
<feature type="domain" description="Lipoxygenase" evidence="5">
    <location>
        <begin position="211"/>
        <end position="658"/>
    </location>
</feature>
<evidence type="ECO:0000313" key="7">
    <source>
        <dbReference type="Proteomes" id="UP000355283"/>
    </source>
</evidence>
<comment type="caution">
    <text evidence="6">The sequence shown here is derived from an EMBL/GenBank/DDBJ whole genome shotgun (WGS) entry which is preliminary data.</text>
</comment>
<dbReference type="GO" id="GO:0034440">
    <property type="term" value="P:lipid oxidation"/>
    <property type="evidence" value="ECO:0007669"/>
    <property type="project" value="InterPro"/>
</dbReference>
<dbReference type="EMBL" id="SDOX01000028">
    <property type="protein sequence ID" value="TFJ83508.1"/>
    <property type="molecule type" value="Genomic_DNA"/>
</dbReference>
<proteinExistence type="predicted"/>
<dbReference type="Gene3D" id="3.10.450.60">
    <property type="match status" value="1"/>
</dbReference>
<dbReference type="GO" id="GO:0016702">
    <property type="term" value="F:oxidoreductase activity, acting on single donors with incorporation of molecular oxygen, incorporation of two atoms of oxygen"/>
    <property type="evidence" value="ECO:0007669"/>
    <property type="project" value="InterPro"/>
</dbReference>